<evidence type="ECO:0000313" key="6">
    <source>
        <dbReference type="EMBL" id="GMM53167.1"/>
    </source>
</evidence>
<dbReference type="GO" id="GO:0046872">
    <property type="term" value="F:metal ion binding"/>
    <property type="evidence" value="ECO:0007669"/>
    <property type="project" value="UniProtKB-UniRule"/>
</dbReference>
<protein>
    <submittedName>
        <fullName evidence="6">Irc21 protein</fullName>
    </submittedName>
</protein>
<reference evidence="6 7" key="1">
    <citation type="journal article" date="2023" name="Elife">
        <title>Identification of key yeast species and microbe-microbe interactions impacting larval growth of Drosophila in the wild.</title>
        <authorList>
            <person name="Mure A."/>
            <person name="Sugiura Y."/>
            <person name="Maeda R."/>
            <person name="Honda K."/>
            <person name="Sakurai N."/>
            <person name="Takahashi Y."/>
            <person name="Watada M."/>
            <person name="Katoh T."/>
            <person name="Gotoh A."/>
            <person name="Gotoh Y."/>
            <person name="Taniguchi I."/>
            <person name="Nakamura K."/>
            <person name="Hayashi T."/>
            <person name="Katayama T."/>
            <person name="Uemura T."/>
            <person name="Hattori Y."/>
        </authorList>
    </citation>
    <scope>NUCLEOTIDE SEQUENCE [LARGE SCALE GENOMIC DNA]</scope>
    <source>
        <strain evidence="6 7">SB-73</strain>
    </source>
</reference>
<dbReference type="AlphaFoldDB" id="A0AAV5RQI6"/>
<gene>
    <name evidence="6" type="ORF">DASB73_041300</name>
</gene>
<proteinExistence type="inferred from homology"/>
<accession>A0AAV5RQI6</accession>
<dbReference type="PROSITE" id="PS00191">
    <property type="entry name" value="CYTOCHROME_B5_1"/>
    <property type="match status" value="1"/>
</dbReference>
<feature type="domain" description="Cytochrome b5 heme-binding" evidence="5">
    <location>
        <begin position="42"/>
        <end position="118"/>
    </location>
</feature>
<dbReference type="PANTHER" id="PTHR46237">
    <property type="entry name" value="CYTOCHROME B5 REDUCTASE 4 FAMILY MEMBER"/>
    <property type="match status" value="1"/>
</dbReference>
<sequence>MGLQVPSSGKHERFKKVPLTSGHSALDWARKSGAGVSPMRISGRINDEELKKHNSETDCWVVVNQRVYDVTEYLLYHPGGVQALMECAGQDATELFMEYHPWVNYDVLLKQYYKGVYTGDL</sequence>
<keyword evidence="1 4" id="KW-0349">Heme</keyword>
<dbReference type="InterPro" id="IPR018506">
    <property type="entry name" value="Cyt_B5_heme-BS"/>
</dbReference>
<name>A0AAV5RQI6_STABA</name>
<organism evidence="6 7">
    <name type="scientific">Starmerella bacillaris</name>
    <name type="common">Yeast</name>
    <name type="synonym">Candida zemplinina</name>
    <dbReference type="NCBI Taxonomy" id="1247836"/>
    <lineage>
        <taxon>Eukaryota</taxon>
        <taxon>Fungi</taxon>
        <taxon>Dikarya</taxon>
        <taxon>Ascomycota</taxon>
        <taxon>Saccharomycotina</taxon>
        <taxon>Dipodascomycetes</taxon>
        <taxon>Dipodascales</taxon>
        <taxon>Trichomonascaceae</taxon>
        <taxon>Starmerella</taxon>
    </lineage>
</organism>
<evidence type="ECO:0000256" key="1">
    <source>
        <dbReference type="ARBA" id="ARBA00022617"/>
    </source>
</evidence>
<dbReference type="Proteomes" id="UP001362899">
    <property type="component" value="Unassembled WGS sequence"/>
</dbReference>
<dbReference type="SMART" id="SM01117">
    <property type="entry name" value="Cyt-b5"/>
    <property type="match status" value="1"/>
</dbReference>
<dbReference type="GO" id="GO:0004128">
    <property type="term" value="F:cytochrome-b5 reductase activity, acting on NAD(P)H"/>
    <property type="evidence" value="ECO:0007669"/>
    <property type="project" value="TreeGrafter"/>
</dbReference>
<dbReference type="GO" id="GO:0005737">
    <property type="term" value="C:cytoplasm"/>
    <property type="evidence" value="ECO:0007669"/>
    <property type="project" value="TreeGrafter"/>
</dbReference>
<dbReference type="EMBL" id="BTGC01000008">
    <property type="protein sequence ID" value="GMM53167.1"/>
    <property type="molecule type" value="Genomic_DNA"/>
</dbReference>
<dbReference type="InterPro" id="IPR036400">
    <property type="entry name" value="Cyt_B5-like_heme/steroid_sf"/>
</dbReference>
<dbReference type="PANTHER" id="PTHR46237:SF1">
    <property type="entry name" value="CYTOCHROME B5 REDUCTASE 4"/>
    <property type="match status" value="1"/>
</dbReference>
<keyword evidence="7" id="KW-1185">Reference proteome</keyword>
<comment type="similarity">
    <text evidence="4">Belongs to the cytochrome b5 family.</text>
</comment>
<evidence type="ECO:0000256" key="4">
    <source>
        <dbReference type="RuleBase" id="RU362121"/>
    </source>
</evidence>
<dbReference type="SUPFAM" id="SSF55856">
    <property type="entry name" value="Cytochrome b5-like heme/steroid binding domain"/>
    <property type="match status" value="1"/>
</dbReference>
<dbReference type="PROSITE" id="PS50255">
    <property type="entry name" value="CYTOCHROME_B5_2"/>
    <property type="match status" value="1"/>
</dbReference>
<dbReference type="Gene3D" id="3.10.120.10">
    <property type="entry name" value="Cytochrome b5-like heme/steroid binding domain"/>
    <property type="match status" value="1"/>
</dbReference>
<dbReference type="InterPro" id="IPR051872">
    <property type="entry name" value="Cytochrome_b5/Flavoprotein_Rdt"/>
</dbReference>
<evidence type="ECO:0000256" key="3">
    <source>
        <dbReference type="ARBA" id="ARBA00023004"/>
    </source>
</evidence>
<evidence type="ECO:0000259" key="5">
    <source>
        <dbReference type="PROSITE" id="PS50255"/>
    </source>
</evidence>
<evidence type="ECO:0000313" key="7">
    <source>
        <dbReference type="Proteomes" id="UP001362899"/>
    </source>
</evidence>
<keyword evidence="2 4" id="KW-0479">Metal-binding</keyword>
<dbReference type="Pfam" id="PF00173">
    <property type="entry name" value="Cyt-b5"/>
    <property type="match status" value="1"/>
</dbReference>
<dbReference type="InterPro" id="IPR001199">
    <property type="entry name" value="Cyt_B5-like_heme/steroid-bd"/>
</dbReference>
<evidence type="ECO:0000256" key="2">
    <source>
        <dbReference type="ARBA" id="ARBA00022723"/>
    </source>
</evidence>
<keyword evidence="3 4" id="KW-0408">Iron</keyword>
<dbReference type="GO" id="GO:0020037">
    <property type="term" value="F:heme binding"/>
    <property type="evidence" value="ECO:0007669"/>
    <property type="project" value="UniProtKB-UniRule"/>
</dbReference>
<comment type="caution">
    <text evidence="6">The sequence shown here is derived from an EMBL/GenBank/DDBJ whole genome shotgun (WGS) entry which is preliminary data.</text>
</comment>